<evidence type="ECO:0000313" key="4">
    <source>
        <dbReference type="Proteomes" id="UP000287651"/>
    </source>
</evidence>
<dbReference type="InterPro" id="IPR005162">
    <property type="entry name" value="Retrotrans_gag_dom"/>
</dbReference>
<evidence type="ECO:0000259" key="2">
    <source>
        <dbReference type="Pfam" id="PF03732"/>
    </source>
</evidence>
<evidence type="ECO:0000256" key="1">
    <source>
        <dbReference type="SAM" id="MobiDB-lite"/>
    </source>
</evidence>
<protein>
    <recommendedName>
        <fullName evidence="2">Retrotransposon gag domain-containing protein</fullName>
    </recommendedName>
</protein>
<dbReference type="PANTHER" id="PTHR33223:SF10">
    <property type="entry name" value="AMINOTRANSFERASE-LIKE PLANT MOBILE DOMAIN-CONTAINING PROTEIN"/>
    <property type="match status" value="1"/>
</dbReference>
<evidence type="ECO:0000313" key="3">
    <source>
        <dbReference type="EMBL" id="RRT36103.1"/>
    </source>
</evidence>
<gene>
    <name evidence="3" type="ORF">B296_00055131</name>
</gene>
<accession>A0A426X9F0</accession>
<dbReference type="EMBL" id="AMZH03024070">
    <property type="protein sequence ID" value="RRT36103.1"/>
    <property type="molecule type" value="Genomic_DNA"/>
</dbReference>
<organism evidence="3 4">
    <name type="scientific">Ensete ventricosum</name>
    <name type="common">Abyssinian banana</name>
    <name type="synonym">Musa ensete</name>
    <dbReference type="NCBI Taxonomy" id="4639"/>
    <lineage>
        <taxon>Eukaryota</taxon>
        <taxon>Viridiplantae</taxon>
        <taxon>Streptophyta</taxon>
        <taxon>Embryophyta</taxon>
        <taxon>Tracheophyta</taxon>
        <taxon>Spermatophyta</taxon>
        <taxon>Magnoliopsida</taxon>
        <taxon>Liliopsida</taxon>
        <taxon>Zingiberales</taxon>
        <taxon>Musaceae</taxon>
        <taxon>Ensete</taxon>
    </lineage>
</organism>
<dbReference type="PANTHER" id="PTHR33223">
    <property type="entry name" value="CCHC-TYPE DOMAIN-CONTAINING PROTEIN"/>
    <property type="match status" value="1"/>
</dbReference>
<feature type="domain" description="Retrotransposon gag" evidence="2">
    <location>
        <begin position="117"/>
        <end position="205"/>
    </location>
</feature>
<proteinExistence type="predicted"/>
<name>A0A426X9F0_ENSVE</name>
<dbReference type="Proteomes" id="UP000287651">
    <property type="component" value="Unassembled WGS sequence"/>
</dbReference>
<sequence length="268" mass="30498">MQPGDRHLRLVLVRSEPDPNTLSSDSTDSLRAQLCLVNQRIDYVQKVIRTKGEYGESSVSVSPFIPEVQDRPITQHFRLLMLEAYDGGSDPMEHVAAFRAQMALYDISDAIMCWALPTTLRGIALGWYNRLPPASIRSFDQLVREFEANFLASARSKPTVVFLLGMRQKEDEPLGPYLIHFTKEIRVIPNAHLSLVIKTFIIGVRPSRFFWSLVECPLATVPEMLQRANQYVATKALVAKKHEDQKQSQFESSRDPSSGLPRRRMERA</sequence>
<dbReference type="Pfam" id="PF03732">
    <property type="entry name" value="Retrotrans_gag"/>
    <property type="match status" value="1"/>
</dbReference>
<reference evidence="3 4" key="1">
    <citation type="journal article" date="2014" name="Agronomy (Basel)">
        <title>A Draft Genome Sequence for Ensete ventricosum, the Drought-Tolerant Tree Against Hunger.</title>
        <authorList>
            <person name="Harrison J."/>
            <person name="Moore K.A."/>
            <person name="Paszkiewicz K."/>
            <person name="Jones T."/>
            <person name="Grant M."/>
            <person name="Ambacheew D."/>
            <person name="Muzemil S."/>
            <person name="Studholme D.J."/>
        </authorList>
    </citation>
    <scope>NUCLEOTIDE SEQUENCE [LARGE SCALE GENOMIC DNA]</scope>
</reference>
<dbReference type="AlphaFoldDB" id="A0A426X9F0"/>
<feature type="region of interest" description="Disordered" evidence="1">
    <location>
        <begin position="242"/>
        <end position="268"/>
    </location>
</feature>
<comment type="caution">
    <text evidence="3">The sequence shown here is derived from an EMBL/GenBank/DDBJ whole genome shotgun (WGS) entry which is preliminary data.</text>
</comment>